<evidence type="ECO:0000313" key="3">
    <source>
        <dbReference type="Proteomes" id="UP001138894"/>
    </source>
</evidence>
<evidence type="ECO:0000259" key="1">
    <source>
        <dbReference type="PROSITE" id="PS01124"/>
    </source>
</evidence>
<reference evidence="2" key="1">
    <citation type="submission" date="2021-04" db="EMBL/GenBank/DDBJ databases">
        <authorList>
            <person name="Pira H."/>
            <person name="Risdian C."/>
            <person name="Wink J."/>
        </authorList>
    </citation>
    <scope>NUCLEOTIDE SEQUENCE</scope>
    <source>
        <strain evidence="2">WHY3</strain>
    </source>
</reference>
<dbReference type="InterPro" id="IPR018060">
    <property type="entry name" value="HTH_AraC"/>
</dbReference>
<sequence>MKEINVDLSFNQPIIEQINSSLKGKTEKSYNEHTLNFDSSIGKGTIRNIIFEWGISLLDYDVHFNEDVKFVFKLSDSNPIEFLFVSEGNLSYTSERSGKDSNLLKLQRYQNIILSNLPNSNNTFIFPKGEDIKLNVIQILGNEYSNKSNNYIDTLQKSLRSIISGQEQYLPYKHLGNFNLKLADIVESLNAEGNDGIVRFLNIEGQLNLILALQILEHKSYENKLTLPNSLSKVDLSKTKEVSKYINDNLQETNTVAELASMHGFSPKKMQTGFKLLYGKSVNEYIRLKKLELARELIEDTDYSISEIVYQIGYKSRSYFSKIFFEKYNILPIDYKEKVKSEKVTSEKG</sequence>
<comment type="caution">
    <text evidence="2">The sequence shown here is derived from an EMBL/GenBank/DDBJ whole genome shotgun (WGS) entry which is preliminary data.</text>
</comment>
<name>A0A9X1F5M9_9FLAO</name>
<dbReference type="SMART" id="SM00342">
    <property type="entry name" value="HTH_ARAC"/>
    <property type="match status" value="1"/>
</dbReference>
<dbReference type="InterPro" id="IPR053142">
    <property type="entry name" value="PchR_regulatory_protein"/>
</dbReference>
<dbReference type="Pfam" id="PF12833">
    <property type="entry name" value="HTH_18"/>
    <property type="match status" value="1"/>
</dbReference>
<dbReference type="PROSITE" id="PS01124">
    <property type="entry name" value="HTH_ARAC_FAMILY_2"/>
    <property type="match status" value="1"/>
</dbReference>
<proteinExistence type="predicted"/>
<gene>
    <name evidence="2" type="ORF">KCG49_01395</name>
</gene>
<dbReference type="AlphaFoldDB" id="A0A9X1F5M9"/>
<dbReference type="RefSeq" id="WP_218544385.1">
    <property type="nucleotide sequence ID" value="NZ_JAGSPD010000001.1"/>
</dbReference>
<feature type="domain" description="HTH araC/xylS-type" evidence="1">
    <location>
        <begin position="240"/>
        <end position="338"/>
    </location>
</feature>
<dbReference type="GO" id="GO:0003700">
    <property type="term" value="F:DNA-binding transcription factor activity"/>
    <property type="evidence" value="ECO:0007669"/>
    <property type="project" value="InterPro"/>
</dbReference>
<dbReference type="Proteomes" id="UP001138894">
    <property type="component" value="Unassembled WGS sequence"/>
</dbReference>
<dbReference type="PANTHER" id="PTHR47893:SF1">
    <property type="entry name" value="REGULATORY PROTEIN PCHR"/>
    <property type="match status" value="1"/>
</dbReference>
<organism evidence="2 3">
    <name type="scientific">Winogradskyella luteola</name>
    <dbReference type="NCBI Taxonomy" id="2828330"/>
    <lineage>
        <taxon>Bacteria</taxon>
        <taxon>Pseudomonadati</taxon>
        <taxon>Bacteroidota</taxon>
        <taxon>Flavobacteriia</taxon>
        <taxon>Flavobacteriales</taxon>
        <taxon>Flavobacteriaceae</taxon>
        <taxon>Winogradskyella</taxon>
    </lineage>
</organism>
<evidence type="ECO:0000313" key="2">
    <source>
        <dbReference type="EMBL" id="MBV7267841.1"/>
    </source>
</evidence>
<dbReference type="EMBL" id="JAGSPD010000001">
    <property type="protein sequence ID" value="MBV7267841.1"/>
    <property type="molecule type" value="Genomic_DNA"/>
</dbReference>
<keyword evidence="3" id="KW-1185">Reference proteome</keyword>
<dbReference type="GO" id="GO:0043565">
    <property type="term" value="F:sequence-specific DNA binding"/>
    <property type="evidence" value="ECO:0007669"/>
    <property type="project" value="InterPro"/>
</dbReference>
<protein>
    <submittedName>
        <fullName evidence="2">Helix-turn-helix transcriptional regulator</fullName>
    </submittedName>
</protein>
<dbReference type="PANTHER" id="PTHR47893">
    <property type="entry name" value="REGULATORY PROTEIN PCHR"/>
    <property type="match status" value="1"/>
</dbReference>
<accession>A0A9X1F5M9</accession>